<protein>
    <submittedName>
        <fullName evidence="1">Uncharacterized protein</fullName>
    </submittedName>
</protein>
<name>A0ACC1MTP3_9APHY</name>
<gene>
    <name evidence="1" type="ORF">NUW54_g12739</name>
</gene>
<keyword evidence="2" id="KW-1185">Reference proteome</keyword>
<proteinExistence type="predicted"/>
<reference evidence="1" key="1">
    <citation type="submission" date="2022-08" db="EMBL/GenBank/DDBJ databases">
        <title>Genome Sequence of Pycnoporus sanguineus.</title>
        <authorList>
            <person name="Buettner E."/>
        </authorList>
    </citation>
    <scope>NUCLEOTIDE SEQUENCE</scope>
    <source>
        <strain evidence="1">CG-C14</strain>
    </source>
</reference>
<evidence type="ECO:0000313" key="1">
    <source>
        <dbReference type="EMBL" id="KAJ2970385.1"/>
    </source>
</evidence>
<organism evidence="1 2">
    <name type="scientific">Trametes sanguinea</name>
    <dbReference type="NCBI Taxonomy" id="158606"/>
    <lineage>
        <taxon>Eukaryota</taxon>
        <taxon>Fungi</taxon>
        <taxon>Dikarya</taxon>
        <taxon>Basidiomycota</taxon>
        <taxon>Agaricomycotina</taxon>
        <taxon>Agaricomycetes</taxon>
        <taxon>Polyporales</taxon>
        <taxon>Polyporaceae</taxon>
        <taxon>Trametes</taxon>
    </lineage>
</organism>
<dbReference type="EMBL" id="JANSHE010005560">
    <property type="protein sequence ID" value="KAJ2970385.1"/>
    <property type="molecule type" value="Genomic_DNA"/>
</dbReference>
<accession>A0ACC1MTP3</accession>
<sequence length="192" mass="21703">MAALEAEDLQRKLNQRNTQKGKKARTLVTDSRCFTSGAGLVAWRAQESERAEREAAKEAKKAERERKAQEQAAIRRDTSYTFSGGLSKQLLPDLQALVQELGISLDSSIKRPTKEVLKKAIQTYFEEHPERQEEDRYRGLFRQAQKRAAPASGFDITDENEPPSQRRRLEAPPADFSHPSPNASVLEVAQLR</sequence>
<evidence type="ECO:0000313" key="2">
    <source>
        <dbReference type="Proteomes" id="UP001144978"/>
    </source>
</evidence>
<comment type="caution">
    <text evidence="1">The sequence shown here is derived from an EMBL/GenBank/DDBJ whole genome shotgun (WGS) entry which is preliminary data.</text>
</comment>
<dbReference type="Proteomes" id="UP001144978">
    <property type="component" value="Unassembled WGS sequence"/>
</dbReference>